<dbReference type="RefSeq" id="WP_087012740.1">
    <property type="nucleotide sequence ID" value="NZ_FUUY01000005.1"/>
</dbReference>
<accession>A0A1R7QDE0</accession>
<protein>
    <recommendedName>
        <fullName evidence="3">Type IV secretion protein Rhs</fullName>
    </recommendedName>
</protein>
<reference evidence="1 2" key="1">
    <citation type="submission" date="2017-02" db="EMBL/GenBank/DDBJ databases">
        <authorList>
            <person name="Peterson S.W."/>
        </authorList>
    </citation>
    <scope>NUCLEOTIDE SEQUENCE [LARGE SCALE GENOMIC DNA]</scope>
    <source>
        <strain evidence="1">C6</strain>
    </source>
</reference>
<dbReference type="EMBL" id="FUUY01000005">
    <property type="protein sequence ID" value="SJX22295.1"/>
    <property type="molecule type" value="Genomic_DNA"/>
</dbReference>
<evidence type="ECO:0000313" key="1">
    <source>
        <dbReference type="EMBL" id="SJX22295.1"/>
    </source>
</evidence>
<evidence type="ECO:0000313" key="2">
    <source>
        <dbReference type="Proteomes" id="UP000196240"/>
    </source>
</evidence>
<evidence type="ECO:0008006" key="3">
    <source>
        <dbReference type="Google" id="ProtNLM"/>
    </source>
</evidence>
<dbReference type="AlphaFoldDB" id="A0A1R7QDE0"/>
<sequence length="168" mass="19753">MSLWSVIVWFQALLQKIQQKFELKNRPLTEAEKKLASSIFGNSLDMDSVRIIAHRAVLPHYAISPNGHVYFNIKDWCENFADQPIHQQAWLIHELTHVWQIQQGLAVVRKALFNRQYRYALKQGKHFLSYGIEQQAQMVQDYFLKKHYGEECSAYEQCIPFVAHKASF</sequence>
<name>A0A1R7QDE0_ACIJO</name>
<organism evidence="1 2">
    <name type="scientific">Acinetobacter johnsonii</name>
    <dbReference type="NCBI Taxonomy" id="40214"/>
    <lineage>
        <taxon>Bacteria</taxon>
        <taxon>Pseudomonadati</taxon>
        <taxon>Pseudomonadota</taxon>
        <taxon>Gammaproteobacteria</taxon>
        <taxon>Moraxellales</taxon>
        <taxon>Moraxellaceae</taxon>
        <taxon>Acinetobacter</taxon>
    </lineage>
</organism>
<proteinExistence type="predicted"/>
<dbReference type="Proteomes" id="UP000196240">
    <property type="component" value="Unassembled WGS sequence"/>
</dbReference>
<gene>
    <name evidence="1" type="ORF">ACNJC6_01935</name>
</gene>